<evidence type="ECO:0000313" key="1">
    <source>
        <dbReference type="EMBL" id="QDB78840.1"/>
    </source>
</evidence>
<accession>A0ABX5VKZ8</accession>
<evidence type="ECO:0000313" key="2">
    <source>
        <dbReference type="Proteomes" id="UP000313948"/>
    </source>
</evidence>
<organism evidence="1 2">
    <name type="scientific">Georgenia wutianyii</name>
    <dbReference type="NCBI Taxonomy" id="2585135"/>
    <lineage>
        <taxon>Bacteria</taxon>
        <taxon>Bacillati</taxon>
        <taxon>Actinomycetota</taxon>
        <taxon>Actinomycetes</taxon>
        <taxon>Micrococcales</taxon>
        <taxon>Bogoriellaceae</taxon>
        <taxon>Georgenia</taxon>
    </lineage>
</organism>
<protein>
    <submittedName>
        <fullName evidence="1">Uncharacterized protein</fullName>
    </submittedName>
</protein>
<dbReference type="Proteomes" id="UP000313948">
    <property type="component" value="Chromosome"/>
</dbReference>
<reference evidence="1 2" key="1">
    <citation type="submission" date="2019-05" db="EMBL/GenBank/DDBJ databases">
        <title>Georgenia *** sp. nov., and Georgenia *** sp. nov., isolated from the intestinal contents of plateau pika (Ochotona curzoniae) in the Qinghai-Tibet plateau of China.</title>
        <authorList>
            <person name="Tian Z."/>
        </authorList>
    </citation>
    <scope>NUCLEOTIDE SEQUENCE [LARGE SCALE GENOMIC DNA]</scope>
    <source>
        <strain evidence="1 2">Z294</strain>
    </source>
</reference>
<keyword evidence="2" id="KW-1185">Reference proteome</keyword>
<sequence length="67" mass="6849">MATQAPAATRAQVGRVGAVVRAVHDASEGLDAEELGLGPALLRFLQDNTDVRRAAIAPGREDGAGNP</sequence>
<dbReference type="EMBL" id="CP040899">
    <property type="protein sequence ID" value="QDB78840.1"/>
    <property type="molecule type" value="Genomic_DNA"/>
</dbReference>
<proteinExistence type="predicted"/>
<gene>
    <name evidence="1" type="ORF">FE251_05210</name>
</gene>
<name>A0ABX5VKZ8_9MICO</name>
<dbReference type="RefSeq" id="WP_139948168.1">
    <property type="nucleotide sequence ID" value="NZ_CP040899.1"/>
</dbReference>